<evidence type="ECO:0000259" key="1">
    <source>
        <dbReference type="Pfam" id="PF05050"/>
    </source>
</evidence>
<dbReference type="SUPFAM" id="SSF53335">
    <property type="entry name" value="S-adenosyl-L-methionine-dependent methyltransferases"/>
    <property type="match status" value="1"/>
</dbReference>
<dbReference type="InterPro" id="IPR029063">
    <property type="entry name" value="SAM-dependent_MTases_sf"/>
</dbReference>
<keyword evidence="3" id="KW-1185">Reference proteome</keyword>
<dbReference type="EMBL" id="AJYA01000001">
    <property type="protein sequence ID" value="EIM78862.1"/>
    <property type="molecule type" value="Genomic_DNA"/>
</dbReference>
<protein>
    <submittedName>
        <fullName evidence="2">FkbM family methyltransferase</fullName>
    </submittedName>
</protein>
<keyword evidence="2" id="KW-0489">Methyltransferase</keyword>
<dbReference type="PANTHER" id="PTHR36973">
    <property type="entry name" value="SLL1456 PROTEIN-RELATED"/>
    <property type="match status" value="1"/>
</dbReference>
<dbReference type="Proteomes" id="UP000005551">
    <property type="component" value="Unassembled WGS sequence"/>
</dbReference>
<sequence>MLYTRAGANEGVNTLFQDAQHQQALEEIVLDTLDAVCKAQGIKRIDFIKIDIEGAELSALKGAEQTLRAHLPTLLLEVNKQACAAAGYTAEELLSFLRELGYRRFERVGLRGRLLPLGELPAFSNLIIRS</sequence>
<comment type="caution">
    <text evidence="2">The sequence shown here is derived from an EMBL/GenBank/DDBJ whole genome shotgun (WGS) entry which is preliminary data.</text>
</comment>
<feature type="domain" description="Methyltransferase FkbM" evidence="1">
    <location>
        <begin position="30"/>
        <end position="103"/>
    </location>
</feature>
<dbReference type="Pfam" id="PF05050">
    <property type="entry name" value="Methyltransf_21"/>
    <property type="match status" value="1"/>
</dbReference>
<dbReference type="InterPro" id="IPR053188">
    <property type="entry name" value="FkbM_Methyltransferase"/>
</dbReference>
<dbReference type="GO" id="GO:0008171">
    <property type="term" value="F:O-methyltransferase activity"/>
    <property type="evidence" value="ECO:0007669"/>
    <property type="project" value="TreeGrafter"/>
</dbReference>
<name>I5CAL0_9BACT</name>
<dbReference type="PANTHER" id="PTHR36973:SF4">
    <property type="entry name" value="NODULATION PROTEIN"/>
    <property type="match status" value="1"/>
</dbReference>
<dbReference type="NCBIfam" id="TIGR01444">
    <property type="entry name" value="fkbM_fam"/>
    <property type="match status" value="1"/>
</dbReference>
<reference evidence="2 3" key="1">
    <citation type="submission" date="2012-05" db="EMBL/GenBank/DDBJ databases">
        <title>Genome sequence of Nitritalea halalkaliphila LW7.</title>
        <authorList>
            <person name="Jangir P.K."/>
            <person name="Singh A."/>
            <person name="Shivaji S."/>
            <person name="Sharma R."/>
        </authorList>
    </citation>
    <scope>NUCLEOTIDE SEQUENCE [LARGE SCALE GENOMIC DNA]</scope>
    <source>
        <strain evidence="2 3">LW7</strain>
    </source>
</reference>
<gene>
    <name evidence="2" type="ORF">A3SI_00260</name>
</gene>
<dbReference type="Gene3D" id="3.40.50.150">
    <property type="entry name" value="Vaccinia Virus protein VP39"/>
    <property type="match status" value="1"/>
</dbReference>
<dbReference type="STRING" id="1189621.A3SI_00260"/>
<dbReference type="PATRIC" id="fig|1189621.3.peg.56"/>
<organism evidence="2 3">
    <name type="scientific">Nitritalea halalkaliphila LW7</name>
    <dbReference type="NCBI Taxonomy" id="1189621"/>
    <lineage>
        <taxon>Bacteria</taxon>
        <taxon>Pseudomonadati</taxon>
        <taxon>Bacteroidota</taxon>
        <taxon>Cytophagia</taxon>
        <taxon>Cytophagales</taxon>
        <taxon>Cyclobacteriaceae</taxon>
        <taxon>Nitritalea</taxon>
    </lineage>
</organism>
<evidence type="ECO:0000313" key="2">
    <source>
        <dbReference type="EMBL" id="EIM78862.1"/>
    </source>
</evidence>
<dbReference type="InterPro" id="IPR006342">
    <property type="entry name" value="FkbM_mtfrase"/>
</dbReference>
<dbReference type="AlphaFoldDB" id="I5CAL0"/>
<keyword evidence="2" id="KW-0808">Transferase</keyword>
<dbReference type="GO" id="GO:0032259">
    <property type="term" value="P:methylation"/>
    <property type="evidence" value="ECO:0007669"/>
    <property type="project" value="UniProtKB-KW"/>
</dbReference>
<accession>I5CAL0</accession>
<proteinExistence type="predicted"/>
<evidence type="ECO:0000313" key="3">
    <source>
        <dbReference type="Proteomes" id="UP000005551"/>
    </source>
</evidence>